<dbReference type="Proteomes" id="UP000092154">
    <property type="component" value="Unassembled WGS sequence"/>
</dbReference>
<gene>
    <name evidence="1" type="ORF">K503DRAFT_801458</name>
</gene>
<protein>
    <submittedName>
        <fullName evidence="1">Uncharacterized protein</fullName>
    </submittedName>
</protein>
<accession>A0A1B7MX16</accession>
<evidence type="ECO:0000313" key="1">
    <source>
        <dbReference type="EMBL" id="OAX37145.1"/>
    </source>
</evidence>
<reference evidence="1 2" key="1">
    <citation type="submission" date="2016-06" db="EMBL/GenBank/DDBJ databases">
        <title>Comparative genomics of the ectomycorrhizal sister species Rhizopogon vinicolor and Rhizopogon vesiculosus (Basidiomycota: Boletales) reveals a divergence of the mating type B locus.</title>
        <authorList>
            <consortium name="DOE Joint Genome Institute"/>
            <person name="Mujic A.B."/>
            <person name="Kuo A."/>
            <person name="Tritt A."/>
            <person name="Lipzen A."/>
            <person name="Chen C."/>
            <person name="Johnson J."/>
            <person name="Sharma A."/>
            <person name="Barry K."/>
            <person name="Grigoriev I.V."/>
            <person name="Spatafora J.W."/>
        </authorList>
    </citation>
    <scope>NUCLEOTIDE SEQUENCE [LARGE SCALE GENOMIC DNA]</scope>
    <source>
        <strain evidence="1 2">AM-OR11-026</strain>
    </source>
</reference>
<keyword evidence="2" id="KW-1185">Reference proteome</keyword>
<dbReference type="InParanoid" id="A0A1B7MX16"/>
<name>A0A1B7MX16_9AGAM</name>
<sequence>MVDFPVSGIYRIRFGSYTATILDGENWELQCVNQGSTVTCIMKDLEGQGYLGIKYRAGNQAVERLPDPQSWILRQTDEGITIGQIWQGSIEYFWSLRLDDDKAIRFDRESMGWVFERAPY</sequence>
<dbReference type="AlphaFoldDB" id="A0A1B7MX16"/>
<organism evidence="1 2">
    <name type="scientific">Rhizopogon vinicolor AM-OR11-026</name>
    <dbReference type="NCBI Taxonomy" id="1314800"/>
    <lineage>
        <taxon>Eukaryota</taxon>
        <taxon>Fungi</taxon>
        <taxon>Dikarya</taxon>
        <taxon>Basidiomycota</taxon>
        <taxon>Agaricomycotina</taxon>
        <taxon>Agaricomycetes</taxon>
        <taxon>Agaricomycetidae</taxon>
        <taxon>Boletales</taxon>
        <taxon>Suillineae</taxon>
        <taxon>Rhizopogonaceae</taxon>
        <taxon>Rhizopogon</taxon>
    </lineage>
</organism>
<evidence type="ECO:0000313" key="2">
    <source>
        <dbReference type="Proteomes" id="UP000092154"/>
    </source>
</evidence>
<proteinExistence type="predicted"/>
<dbReference type="EMBL" id="KV448369">
    <property type="protein sequence ID" value="OAX37145.1"/>
    <property type="molecule type" value="Genomic_DNA"/>
</dbReference>